<protein>
    <recommendedName>
        <fullName evidence="1">RNase H type-1 domain-containing protein</fullName>
    </recommendedName>
</protein>
<reference evidence="2 3" key="1">
    <citation type="journal article" date="2023" name="Sci. Data">
        <title>Genome assembly of the Korean intertidal mud-creeper Batillaria attramentaria.</title>
        <authorList>
            <person name="Patra A.K."/>
            <person name="Ho P.T."/>
            <person name="Jun S."/>
            <person name="Lee S.J."/>
            <person name="Kim Y."/>
            <person name="Won Y.J."/>
        </authorList>
    </citation>
    <scope>NUCLEOTIDE SEQUENCE [LARGE SCALE GENOMIC DNA]</scope>
    <source>
        <strain evidence="2">Wonlab-2016</strain>
    </source>
</reference>
<sequence length="179" mass="19839">KWRQWHSGTYILQPKKPSVSLSAPCGALSSNYKAQASALSLAAGFFINQHETPQRIVFLTDSLSALQVLSEKDPDQSLKDLKHQLNTLSKKAAVVLQWIPAHRGISGNETADRLAKEGSKKDQQHAGLSYREARAITKNRWSTQLHNTLPGYKLYHDSLHLSAARNRQQSSVSEPDTAA</sequence>
<dbReference type="Pfam" id="PF00075">
    <property type="entry name" value="RNase_H"/>
    <property type="match status" value="1"/>
</dbReference>
<dbReference type="EMBL" id="JACVVK020000504">
    <property type="protein sequence ID" value="KAK7469767.1"/>
    <property type="molecule type" value="Genomic_DNA"/>
</dbReference>
<dbReference type="CDD" id="cd09276">
    <property type="entry name" value="Rnase_HI_RT_non_LTR"/>
    <property type="match status" value="1"/>
</dbReference>
<evidence type="ECO:0000259" key="1">
    <source>
        <dbReference type="PROSITE" id="PS50879"/>
    </source>
</evidence>
<comment type="caution">
    <text evidence="2">The sequence shown here is derived from an EMBL/GenBank/DDBJ whole genome shotgun (WGS) entry which is preliminary data.</text>
</comment>
<dbReference type="InterPro" id="IPR012337">
    <property type="entry name" value="RNaseH-like_sf"/>
</dbReference>
<dbReference type="InterPro" id="IPR002156">
    <property type="entry name" value="RNaseH_domain"/>
</dbReference>
<dbReference type="AlphaFoldDB" id="A0ABD0JBZ4"/>
<keyword evidence="3" id="KW-1185">Reference proteome</keyword>
<accession>A0ABD0JBZ4</accession>
<evidence type="ECO:0000313" key="2">
    <source>
        <dbReference type="EMBL" id="KAK7469767.1"/>
    </source>
</evidence>
<feature type="domain" description="RNase H type-1" evidence="1">
    <location>
        <begin position="1"/>
        <end position="120"/>
    </location>
</feature>
<dbReference type="Proteomes" id="UP001519460">
    <property type="component" value="Unassembled WGS sequence"/>
</dbReference>
<dbReference type="SUPFAM" id="SSF53098">
    <property type="entry name" value="Ribonuclease H-like"/>
    <property type="match status" value="1"/>
</dbReference>
<evidence type="ECO:0000313" key="3">
    <source>
        <dbReference type="Proteomes" id="UP001519460"/>
    </source>
</evidence>
<proteinExistence type="predicted"/>
<feature type="non-terminal residue" evidence="2">
    <location>
        <position position="1"/>
    </location>
</feature>
<organism evidence="2 3">
    <name type="scientific">Batillaria attramentaria</name>
    <dbReference type="NCBI Taxonomy" id="370345"/>
    <lineage>
        <taxon>Eukaryota</taxon>
        <taxon>Metazoa</taxon>
        <taxon>Spiralia</taxon>
        <taxon>Lophotrochozoa</taxon>
        <taxon>Mollusca</taxon>
        <taxon>Gastropoda</taxon>
        <taxon>Caenogastropoda</taxon>
        <taxon>Sorbeoconcha</taxon>
        <taxon>Cerithioidea</taxon>
        <taxon>Batillariidae</taxon>
        <taxon>Batillaria</taxon>
    </lineage>
</organism>
<dbReference type="PROSITE" id="PS50879">
    <property type="entry name" value="RNASE_H_1"/>
    <property type="match status" value="1"/>
</dbReference>
<name>A0ABD0JBZ4_9CAEN</name>
<gene>
    <name evidence="2" type="ORF">BaRGS_00036194</name>
</gene>
<dbReference type="Gene3D" id="3.30.420.10">
    <property type="entry name" value="Ribonuclease H-like superfamily/Ribonuclease H"/>
    <property type="match status" value="1"/>
</dbReference>
<dbReference type="InterPro" id="IPR036397">
    <property type="entry name" value="RNaseH_sf"/>
</dbReference>